<accession>A0A139ITS8</accession>
<feature type="region of interest" description="Disordered" evidence="1">
    <location>
        <begin position="297"/>
        <end position="323"/>
    </location>
</feature>
<feature type="compositionally biased region" description="Basic and acidic residues" evidence="1">
    <location>
        <begin position="1058"/>
        <end position="1081"/>
    </location>
</feature>
<name>A0A139ITS8_9PEZI</name>
<feature type="region of interest" description="Disordered" evidence="1">
    <location>
        <begin position="669"/>
        <end position="827"/>
    </location>
</feature>
<dbReference type="Proteomes" id="UP000073492">
    <property type="component" value="Unassembled WGS sequence"/>
</dbReference>
<dbReference type="EMBL" id="LFZO01000010">
    <property type="protein sequence ID" value="KXT18157.1"/>
    <property type="molecule type" value="Genomic_DNA"/>
</dbReference>
<evidence type="ECO:0000256" key="1">
    <source>
        <dbReference type="SAM" id="MobiDB-lite"/>
    </source>
</evidence>
<feature type="region of interest" description="Disordered" evidence="1">
    <location>
        <begin position="998"/>
        <end position="1113"/>
    </location>
</feature>
<feature type="compositionally biased region" description="Polar residues" evidence="1">
    <location>
        <begin position="1278"/>
        <end position="1293"/>
    </location>
</feature>
<feature type="compositionally biased region" description="Basic residues" evidence="1">
    <location>
        <begin position="767"/>
        <end position="780"/>
    </location>
</feature>
<feature type="region of interest" description="Disordered" evidence="1">
    <location>
        <begin position="1177"/>
        <end position="1201"/>
    </location>
</feature>
<feature type="region of interest" description="Disordered" evidence="1">
    <location>
        <begin position="1360"/>
        <end position="1383"/>
    </location>
</feature>
<keyword evidence="3" id="KW-1185">Reference proteome</keyword>
<protein>
    <submittedName>
        <fullName evidence="2">Uncharacterized protein</fullName>
    </submittedName>
</protein>
<proteinExistence type="predicted"/>
<feature type="compositionally biased region" description="Basic and acidic residues" evidence="1">
    <location>
        <begin position="572"/>
        <end position="581"/>
    </location>
</feature>
<reference evidence="2 3" key="1">
    <citation type="submission" date="2015-07" db="EMBL/GenBank/DDBJ databases">
        <title>Comparative genomics of the Sigatoka disease complex on banana suggests a link between parallel evolutionary changes in Pseudocercospora fijiensis and Pseudocercospora eumusae and increased virulence on the banana host.</title>
        <authorList>
            <person name="Chang T.-C."/>
            <person name="Salvucci A."/>
            <person name="Crous P.W."/>
            <person name="Stergiopoulos I."/>
        </authorList>
    </citation>
    <scope>NUCLEOTIDE SEQUENCE [LARGE SCALE GENOMIC DNA]</scope>
    <source>
        <strain evidence="2 3">CBS 116634</strain>
    </source>
</reference>
<feature type="region of interest" description="Disordered" evidence="1">
    <location>
        <begin position="482"/>
        <end position="581"/>
    </location>
</feature>
<dbReference type="STRING" id="113226.A0A139ITS8"/>
<feature type="region of interest" description="Disordered" evidence="1">
    <location>
        <begin position="104"/>
        <end position="123"/>
    </location>
</feature>
<feature type="compositionally biased region" description="Basic and acidic residues" evidence="1">
    <location>
        <begin position="1034"/>
        <end position="1049"/>
    </location>
</feature>
<feature type="compositionally biased region" description="Pro residues" evidence="1">
    <location>
        <begin position="794"/>
        <end position="803"/>
    </location>
</feature>
<feature type="compositionally biased region" description="Polar residues" evidence="1">
    <location>
        <begin position="1190"/>
        <end position="1200"/>
    </location>
</feature>
<feature type="compositionally biased region" description="Low complexity" evidence="1">
    <location>
        <begin position="1245"/>
        <end position="1277"/>
    </location>
</feature>
<feature type="compositionally biased region" description="Low complexity" evidence="1">
    <location>
        <begin position="1091"/>
        <end position="1102"/>
    </location>
</feature>
<dbReference type="OrthoDB" id="5341904at2759"/>
<feature type="region of interest" description="Disordered" evidence="1">
    <location>
        <begin position="840"/>
        <end position="920"/>
    </location>
</feature>
<evidence type="ECO:0000313" key="3">
    <source>
        <dbReference type="Proteomes" id="UP000073492"/>
    </source>
</evidence>
<feature type="compositionally biased region" description="Basic and acidic residues" evidence="1">
    <location>
        <begin position="902"/>
        <end position="918"/>
    </location>
</feature>
<evidence type="ECO:0000313" key="2">
    <source>
        <dbReference type="EMBL" id="KXT18157.1"/>
    </source>
</evidence>
<feature type="region of interest" description="Disordered" evidence="1">
    <location>
        <begin position="176"/>
        <end position="208"/>
    </location>
</feature>
<feature type="compositionally biased region" description="Polar residues" evidence="1">
    <location>
        <begin position="495"/>
        <end position="508"/>
    </location>
</feature>
<feature type="region of interest" description="Disordered" evidence="1">
    <location>
        <begin position="597"/>
        <end position="627"/>
    </location>
</feature>
<comment type="caution">
    <text evidence="2">The sequence shown here is derived from an EMBL/GenBank/DDBJ whole genome shotgun (WGS) entry which is preliminary data.</text>
</comment>
<feature type="compositionally biased region" description="Polar residues" evidence="1">
    <location>
        <begin position="1006"/>
        <end position="1033"/>
    </location>
</feature>
<feature type="compositionally biased region" description="Basic residues" evidence="1">
    <location>
        <begin position="1"/>
        <end position="12"/>
    </location>
</feature>
<feature type="compositionally biased region" description="Polar residues" evidence="1">
    <location>
        <begin position="1363"/>
        <end position="1376"/>
    </location>
</feature>
<feature type="region of interest" description="Disordered" evidence="1">
    <location>
        <begin position="1"/>
        <end position="65"/>
    </location>
</feature>
<feature type="compositionally biased region" description="Basic and acidic residues" evidence="1">
    <location>
        <begin position="679"/>
        <end position="700"/>
    </location>
</feature>
<feature type="compositionally biased region" description="Low complexity" evidence="1">
    <location>
        <begin position="876"/>
        <end position="887"/>
    </location>
</feature>
<gene>
    <name evidence="2" type="ORF">AC579_7707</name>
</gene>
<feature type="compositionally biased region" description="Polar residues" evidence="1">
    <location>
        <begin position="754"/>
        <end position="766"/>
    </location>
</feature>
<feature type="compositionally biased region" description="Basic and acidic residues" evidence="1">
    <location>
        <begin position="864"/>
        <end position="875"/>
    </location>
</feature>
<feature type="region of interest" description="Disordered" evidence="1">
    <location>
        <begin position="1237"/>
        <end position="1296"/>
    </location>
</feature>
<feature type="compositionally biased region" description="Basic and acidic residues" evidence="1">
    <location>
        <begin position="611"/>
        <end position="621"/>
    </location>
</feature>
<organism evidence="2 3">
    <name type="scientific">Pseudocercospora musae</name>
    <dbReference type="NCBI Taxonomy" id="113226"/>
    <lineage>
        <taxon>Eukaryota</taxon>
        <taxon>Fungi</taxon>
        <taxon>Dikarya</taxon>
        <taxon>Ascomycota</taxon>
        <taxon>Pezizomycotina</taxon>
        <taxon>Dothideomycetes</taxon>
        <taxon>Dothideomycetidae</taxon>
        <taxon>Mycosphaerellales</taxon>
        <taxon>Mycosphaerellaceae</taxon>
        <taxon>Pseudocercospora</taxon>
    </lineage>
</organism>
<feature type="compositionally biased region" description="Polar residues" evidence="1">
    <location>
        <begin position="528"/>
        <end position="545"/>
    </location>
</feature>
<sequence length="1404" mass="151159">MPLRSNRPKLVKTRSSDSTSLHSQLPLHNESNRSPTSFSDLRPARRPALSPRQLSGTLEEDVGTAADMAPFNKRLTRTTSASALDQEFAASAISVNSIDFKRSVSGTSLDGSRSPPLPDLPKSTKLDVEQAINLLQELKKTASPEELVSLHRALLPTKDASPGAVPQLSSIEEHVAYSSSAAPRDRVRSAIPPGLATRSGLSGDPLRSQEDVAKMTEASKEKKGAWFSDAKAVASVRTRARSLSMVSTGTAPDTSTVHNGAFGSGTLRIMNGSASPEPGIITKLAAEKEGEVAKIEEVTDEDDEDVKKDVQKDTPVQQPPHTATRRLSLDVQLGWGSLDPARISPPAILAEPRQKQCGMRTMAAPVASNPIPTPQSSSVKVKADDRVELPSQRHTKRRTIGHSADLSITTDLPRFGQRWAHRAAHLSNEYMLDCHITSSPYDAELDAIKRLSTVHDIDEEGRDSGTDACAQALLRLTARPDIATGGSDACEGPSQLATSSDENKSSGVSHLDPRYGAPHKQDSGYCSEASNCSSPPQPGVFSSTFLGKELEPTPEQPAELESPAPYPAATVKAERPQTREGVDSDVASLITMHEELSATPSLTATPSPRPEIIKLNDEPQKKSFSPLALFKSRNRASKRASLAAAEAKSTEKSDLDRVIARATSAQTLSGDYAASRPSMDGKKRLQKRMPEAVREVRMRQSMDIAARSIESPASSPPVPTLHPASSTNAKCGKTVFHSVPPSVSASDADDESKSNASTAPEKTSSSWRRRGKSFARKRSHSTIQESKAEESPAPSLPTTPRPSAPSAAQRRRSRSIANFGLSSRRQSVDNNAIVSCMRSGDDVPNLSATESTHKDFSSVARSLDPARHEGSKETKVNAAVSKAMSKVKSSKNLRARASMDLAKSKGRDSTPAPDKKAQADAAPVLPMILTTSSHRTMEDLFPDWQGKPATKDSSPAAMEAQILQAFPYAGVSKKASSCIPPLPELPADMDLRVSRAEEMVAKKLNKSSPSPSARTSVDSVQARKQTGTKQTSKPKPEPSKLAVESKPRADDEDLFEAESIKDEPTANTEDTHPRFSFEEIPKPGIYLPYRPTNTGTPTSSSPTHHDAKHPGWPRWETQSKLWQQKTTAMESTTTLTSIGTAKPFEEKIPVESETDTGNDLDSPAIVVSRYITPLASENASRAKSRDRMNSAPSAAQSTSDLLLEDATDAKSADTNLVRTNSMVSMATFVTMWSSDERPSKVDVGRSSSAFSTTTTTTTVSTVSSRTSYATSNSSSTSLCKNAQGRNGSSSQAGTYLPYRPTDSVVAERSRALNKARRSCHIKTEELKQLGLMEEQPPLPRRSTDVPDRFSGGLGYGWDRETGFSGSAGSRNASTETVNRKSVKTSETYGLDLTDIPIFLQRRPN</sequence>